<dbReference type="GO" id="GO:0009103">
    <property type="term" value="P:lipopolysaccharide biosynthetic process"/>
    <property type="evidence" value="ECO:0007669"/>
    <property type="project" value="TreeGrafter"/>
</dbReference>
<sequence>MFTVAIYVSNPDGVYSGGRYHGLMVTEALAKVRCQTYYVTNRLPVFWNDFEAFPNHNEINCLFGWEDANKKLPNKLDYVFIVPGTSDKSFYDHAINSAKNRNAKIVLINFETENWFNQYAPKKKTSEQWSDWKKVASAASIILSITDEGGKYAKEYYTEVPASISFATCYPPINTKAADDVVGVERKKQIFLLARFSGDTHKGGSIVDKLIDENLRGYKLAILVGTGVVPDKEKAYIENECAKFGVEIEWYFKLSETEKFKLYKESEVLLFPSYFEGYGYPPIEARYCGCKVVAFDLPVLKETCGDDIFLAKHGDLSDFKLKLEKAIASKAEVSGYRLQELAPLSSAAKSLEALLVSFKEVEPDYSCYERIYPSLDQKKGESILLTRCAQGVKVIRKLFKRNKGTVTYFPKFQESKSFSNHYYRAAWYLPEIKGIVSKVNMYLTSNCAAKPELPPAMVDSAGQKTHIKILRGKLNYLKDLLFSDVIMVTNGEDISNFWVRLIKSAGVPVVNVDTNDVKAKEYGDYPGAIWRFLIDNDHRKTVIDNSYNNLSELTSKIKARNVRYAAVFGTGPSLDNAYDYSFDNTFTVVCNSTVQNDQLMDHINPLVVAAGDAVSHFGVSHYAAQFRQDLVRVLKSRDIYYFGTATFGYLLQLHYPDLAQKFILIEQKTDGPNFDLLATFSAPKLDSTMNIHMLPLAATFADDIFILGCDGKAPKKDNEDFWAHSKAAQYHDLVDTGHICHPTFDIHRQQSTYSRHLDSVRSTLEQGEQKFHKRYTSLRESYIPAFSERNLDESWYKDNFESSEDNYKISDVASKLGPIKELGVKDTLGLDIKLSISSISMEKNTFKTTGWLLAPFKNPRIHFEFDNGIEFYLPKRTKRPDVTKKYAAYTEQNAGIDFSVELENIPSKVRISVLSGLDIKYQKEFKLTCDKV</sequence>
<dbReference type="SUPFAM" id="SSF53756">
    <property type="entry name" value="UDP-Glycosyltransferase/glycogen phosphorylase"/>
    <property type="match status" value="1"/>
</dbReference>
<organism evidence="3">
    <name type="scientific">Rheinheimera sp. BAL341</name>
    <dbReference type="NCBI Taxonomy" id="1708203"/>
    <lineage>
        <taxon>Bacteria</taxon>
        <taxon>Pseudomonadati</taxon>
        <taxon>Pseudomonadota</taxon>
        <taxon>Gammaproteobacteria</taxon>
        <taxon>Chromatiales</taxon>
        <taxon>Chromatiaceae</taxon>
        <taxon>Rheinheimera</taxon>
    </lineage>
</organism>
<dbReference type="AlphaFoldDB" id="A0A486XXH8"/>
<feature type="domain" description="Glycosyl transferase family 1" evidence="2">
    <location>
        <begin position="222"/>
        <end position="330"/>
    </location>
</feature>
<evidence type="ECO:0000256" key="1">
    <source>
        <dbReference type="ARBA" id="ARBA00022679"/>
    </source>
</evidence>
<keyword evidence="1 3" id="KW-0808">Transferase</keyword>
<reference evidence="3" key="1">
    <citation type="submission" date="2019-04" db="EMBL/GenBank/DDBJ databases">
        <authorList>
            <person name="Brambilla D."/>
        </authorList>
    </citation>
    <scope>NUCLEOTIDE SEQUENCE</scope>
    <source>
        <strain evidence="3">BAL1</strain>
    </source>
</reference>
<dbReference type="InterPro" id="IPR001296">
    <property type="entry name" value="Glyco_trans_1"/>
</dbReference>
<protein>
    <submittedName>
        <fullName evidence="3">Glycosyl transferase, group 2 family protein domain protein</fullName>
    </submittedName>
</protein>
<dbReference type="PANTHER" id="PTHR46401:SF2">
    <property type="entry name" value="GLYCOSYLTRANSFERASE WBBK-RELATED"/>
    <property type="match status" value="1"/>
</dbReference>
<dbReference type="Gene3D" id="3.40.50.2000">
    <property type="entry name" value="Glycogen Phosphorylase B"/>
    <property type="match status" value="1"/>
</dbReference>
<dbReference type="GO" id="GO:0016757">
    <property type="term" value="F:glycosyltransferase activity"/>
    <property type="evidence" value="ECO:0007669"/>
    <property type="project" value="InterPro"/>
</dbReference>
<gene>
    <name evidence="3" type="ORF">BAL341_3534</name>
</gene>
<dbReference type="PANTHER" id="PTHR46401">
    <property type="entry name" value="GLYCOSYLTRANSFERASE WBBK-RELATED"/>
    <property type="match status" value="1"/>
</dbReference>
<evidence type="ECO:0000259" key="2">
    <source>
        <dbReference type="Pfam" id="PF00534"/>
    </source>
</evidence>
<evidence type="ECO:0000313" key="3">
    <source>
        <dbReference type="EMBL" id="VHO06520.1"/>
    </source>
</evidence>
<dbReference type="EMBL" id="CAAJGR010000034">
    <property type="protein sequence ID" value="VHO06520.1"/>
    <property type="molecule type" value="Genomic_DNA"/>
</dbReference>
<proteinExistence type="predicted"/>
<name>A0A486XXH8_9GAMM</name>
<dbReference type="Pfam" id="PF00534">
    <property type="entry name" value="Glycos_transf_1"/>
    <property type="match status" value="1"/>
</dbReference>
<accession>A0A486XXH8</accession>